<comment type="subcellular location">
    <subcellularLocation>
        <location evidence="1 9">Cell membrane</location>
        <topology evidence="1 9">Multi-pass membrane protein</topology>
    </subcellularLocation>
</comment>
<dbReference type="GO" id="GO:0016874">
    <property type="term" value="F:ligase activity"/>
    <property type="evidence" value="ECO:0007669"/>
    <property type="project" value="UniProtKB-KW"/>
</dbReference>
<name>A0A840HQA9_9SPHN</name>
<sequence length="311" mass="33128">MDRAEQLLAALILEAALGYPQALHRRLPHPVVGIGMMITALDQRWNKASRGTNPLLARLPGIATLAMLIMVSASLGLILEHLLFGWTGAGLVILLATTGFAQKSLHDHVAAVFHPLAGGDLPPARGALSMIVGRDTQSLDEQGIAAAATESLAESFCDGIVAPAFWFLLAGLPGLLAFKAISTADSLIGHMDERYRYFGWASARADDVLNFIPARLAGILLCMAGAGGWRIMWRDAGKHLSPNAGWPEAAMAGALNIRLGGGAAYDGEWIERALLGKGPRPKEQDLGRALTIYRRACLLLWFIAGGLAWAL</sequence>
<keyword evidence="4 9" id="KW-1003">Cell membrane</keyword>
<dbReference type="PANTHER" id="PTHR34308">
    <property type="entry name" value="COBALAMIN BIOSYNTHESIS PROTEIN CBIB"/>
    <property type="match status" value="1"/>
</dbReference>
<organism evidence="10 11">
    <name type="scientific">Rhizorhapis suberifaciens</name>
    <name type="common">corky root of lettuce</name>
    <dbReference type="NCBI Taxonomy" id="13656"/>
    <lineage>
        <taxon>Bacteria</taxon>
        <taxon>Pseudomonadati</taxon>
        <taxon>Pseudomonadota</taxon>
        <taxon>Alphaproteobacteria</taxon>
        <taxon>Sphingomonadales</taxon>
        <taxon>Sphingomonadaceae</taxon>
        <taxon>Rhizorhapis</taxon>
    </lineage>
</organism>
<feature type="transmembrane region" description="Helical" evidence="9">
    <location>
        <begin position="57"/>
        <end position="77"/>
    </location>
</feature>
<evidence type="ECO:0000256" key="8">
    <source>
        <dbReference type="ARBA" id="ARBA00023136"/>
    </source>
</evidence>
<keyword evidence="11" id="KW-1185">Reference proteome</keyword>
<evidence type="ECO:0000256" key="4">
    <source>
        <dbReference type="ARBA" id="ARBA00022475"/>
    </source>
</evidence>
<evidence type="ECO:0000256" key="6">
    <source>
        <dbReference type="ARBA" id="ARBA00022692"/>
    </source>
</evidence>
<feature type="transmembrane region" description="Helical" evidence="9">
    <location>
        <begin position="165"/>
        <end position="188"/>
    </location>
</feature>
<dbReference type="Pfam" id="PF03186">
    <property type="entry name" value="CobD_Cbib"/>
    <property type="match status" value="1"/>
</dbReference>
<accession>A0A840HQA9</accession>
<reference evidence="10 11" key="1">
    <citation type="submission" date="2020-08" db="EMBL/GenBank/DDBJ databases">
        <title>Genomic Encyclopedia of Type Strains, Phase IV (KMG-IV): sequencing the most valuable type-strain genomes for metagenomic binning, comparative biology and taxonomic classification.</title>
        <authorList>
            <person name="Goeker M."/>
        </authorList>
    </citation>
    <scope>NUCLEOTIDE SEQUENCE [LARGE SCALE GENOMIC DNA]</scope>
    <source>
        <strain evidence="10 11">DSM 7465</strain>
    </source>
</reference>
<comment type="pathway">
    <text evidence="2 9">Cofactor biosynthesis; adenosylcobalamin biosynthesis.</text>
</comment>
<dbReference type="UniPathway" id="UPA00148"/>
<dbReference type="Proteomes" id="UP000575068">
    <property type="component" value="Unassembled WGS sequence"/>
</dbReference>
<dbReference type="RefSeq" id="WP_184473947.1">
    <property type="nucleotide sequence ID" value="NZ_JACHOV010000001.1"/>
</dbReference>
<proteinExistence type="inferred from homology"/>
<evidence type="ECO:0000256" key="7">
    <source>
        <dbReference type="ARBA" id="ARBA00022989"/>
    </source>
</evidence>
<feature type="transmembrane region" description="Helical" evidence="9">
    <location>
        <begin position="292"/>
        <end position="310"/>
    </location>
</feature>
<comment type="similarity">
    <text evidence="3 9">Belongs to the CobD/CbiB family.</text>
</comment>
<dbReference type="EMBL" id="JACHOV010000001">
    <property type="protein sequence ID" value="MBB4640115.1"/>
    <property type="molecule type" value="Genomic_DNA"/>
</dbReference>
<evidence type="ECO:0000256" key="5">
    <source>
        <dbReference type="ARBA" id="ARBA00022573"/>
    </source>
</evidence>
<keyword evidence="8 9" id="KW-0472">Membrane</keyword>
<dbReference type="AlphaFoldDB" id="A0A840HQA9"/>
<keyword evidence="6 9" id="KW-0812">Transmembrane</keyword>
<dbReference type="InterPro" id="IPR004485">
    <property type="entry name" value="Cobalamin_biosynth_CobD/CbiB"/>
</dbReference>
<gene>
    <name evidence="9" type="primary">cobD</name>
    <name evidence="10" type="ORF">HNQ99_000395</name>
</gene>
<evidence type="ECO:0000256" key="1">
    <source>
        <dbReference type="ARBA" id="ARBA00004651"/>
    </source>
</evidence>
<comment type="function">
    <text evidence="9">Converts cobyric acid to cobinamide by the addition of aminopropanol on the F carboxylic group.</text>
</comment>
<dbReference type="GO" id="GO:0015420">
    <property type="term" value="F:ABC-type vitamin B12 transporter activity"/>
    <property type="evidence" value="ECO:0007669"/>
    <property type="project" value="UniProtKB-UniRule"/>
</dbReference>
<dbReference type="GO" id="GO:0048472">
    <property type="term" value="F:threonine-phosphate decarboxylase activity"/>
    <property type="evidence" value="ECO:0007669"/>
    <property type="project" value="InterPro"/>
</dbReference>
<dbReference type="GO" id="GO:0009236">
    <property type="term" value="P:cobalamin biosynthetic process"/>
    <property type="evidence" value="ECO:0007669"/>
    <property type="project" value="UniProtKB-UniRule"/>
</dbReference>
<feature type="transmembrane region" description="Helical" evidence="9">
    <location>
        <begin position="208"/>
        <end position="229"/>
    </location>
</feature>
<evidence type="ECO:0000256" key="3">
    <source>
        <dbReference type="ARBA" id="ARBA00006263"/>
    </source>
</evidence>
<feature type="transmembrane region" description="Helical" evidence="9">
    <location>
        <begin position="83"/>
        <end position="101"/>
    </location>
</feature>
<dbReference type="GO" id="GO:0005886">
    <property type="term" value="C:plasma membrane"/>
    <property type="evidence" value="ECO:0007669"/>
    <property type="project" value="UniProtKB-SubCell"/>
</dbReference>
<evidence type="ECO:0000313" key="11">
    <source>
        <dbReference type="Proteomes" id="UP000575068"/>
    </source>
</evidence>
<dbReference type="PANTHER" id="PTHR34308:SF1">
    <property type="entry name" value="COBALAMIN BIOSYNTHESIS PROTEIN CBIB"/>
    <property type="match status" value="1"/>
</dbReference>
<dbReference type="NCBIfam" id="TIGR00380">
    <property type="entry name" value="cobal_cbiB"/>
    <property type="match status" value="1"/>
</dbReference>
<evidence type="ECO:0000256" key="2">
    <source>
        <dbReference type="ARBA" id="ARBA00004953"/>
    </source>
</evidence>
<dbReference type="HAMAP" id="MF_00024">
    <property type="entry name" value="CobD_CbiB"/>
    <property type="match status" value="1"/>
</dbReference>
<evidence type="ECO:0000313" key="10">
    <source>
        <dbReference type="EMBL" id="MBB4640115.1"/>
    </source>
</evidence>
<protein>
    <recommendedName>
        <fullName evidence="9">Cobalamin biosynthesis protein CobD</fullName>
    </recommendedName>
</protein>
<keyword evidence="10" id="KW-0436">Ligase</keyword>
<comment type="caution">
    <text evidence="10">The sequence shown here is derived from an EMBL/GenBank/DDBJ whole genome shotgun (WGS) entry which is preliminary data.</text>
</comment>
<evidence type="ECO:0000256" key="9">
    <source>
        <dbReference type="HAMAP-Rule" id="MF_00024"/>
    </source>
</evidence>
<keyword evidence="7 9" id="KW-1133">Transmembrane helix</keyword>
<keyword evidence="5 9" id="KW-0169">Cobalamin biosynthesis</keyword>